<dbReference type="CDD" id="cd07516">
    <property type="entry name" value="HAD_Pase"/>
    <property type="match status" value="1"/>
</dbReference>
<accession>A0A4Z0RCD3</accession>
<dbReference type="RefSeq" id="WP_135544573.1">
    <property type="nucleotide sequence ID" value="NZ_SPQQ01000001.1"/>
</dbReference>
<dbReference type="SFLD" id="SFLDG01140">
    <property type="entry name" value="C2.B:_Phosphomannomutase_and_P"/>
    <property type="match status" value="1"/>
</dbReference>
<dbReference type="Gene3D" id="3.40.50.1000">
    <property type="entry name" value="HAD superfamily/HAD-like"/>
    <property type="match status" value="1"/>
</dbReference>
<dbReference type="AlphaFoldDB" id="A0A4Z0RCD3"/>
<sequence>MPEKMFSSSLFQSKPKPKLNYSLIALDIDGTLLNEHKEITRANQEALRTFQVAGGKVVLISGRLPRSILWHTQLLDLNTPFAALNGALIGNGEQIVSGVAFHRDVVLNFIAYCQRHGLYCHIYSVEGMIFDTPACWNEHWPEQNLARLEGQQPPAEWVQRVREYCPALRVDDLAGWVKTTREPIYKMAVLSESSLEETARDLGQISGLSVTSSDPRNLEICPTNVSKGAALRQIANSLAIRPEQIMAIGDNYNDLSLFQVAGLSVAMGNAPEAVQQQAQVVTRSNCESGVAWAVHRWALRGGL</sequence>
<dbReference type="PANTHER" id="PTHR10000">
    <property type="entry name" value="PHOSPHOSERINE PHOSPHATASE"/>
    <property type="match status" value="1"/>
</dbReference>
<dbReference type="InterPro" id="IPR023214">
    <property type="entry name" value="HAD_sf"/>
</dbReference>
<dbReference type="PANTHER" id="PTHR10000:SF8">
    <property type="entry name" value="HAD SUPERFAMILY HYDROLASE-LIKE, TYPE 3"/>
    <property type="match status" value="1"/>
</dbReference>
<dbReference type="InterPro" id="IPR006379">
    <property type="entry name" value="HAD-SF_hydro_IIB"/>
</dbReference>
<keyword evidence="2" id="KW-1185">Reference proteome</keyword>
<dbReference type="PROSITE" id="PS01229">
    <property type="entry name" value="COF_2"/>
    <property type="match status" value="1"/>
</dbReference>
<name>A0A4Z0RCD3_9FIRM</name>
<dbReference type="GO" id="GO:0005829">
    <property type="term" value="C:cytosol"/>
    <property type="evidence" value="ECO:0007669"/>
    <property type="project" value="TreeGrafter"/>
</dbReference>
<dbReference type="SUPFAM" id="SSF56784">
    <property type="entry name" value="HAD-like"/>
    <property type="match status" value="1"/>
</dbReference>
<dbReference type="SFLD" id="SFLDS00003">
    <property type="entry name" value="Haloacid_Dehalogenase"/>
    <property type="match status" value="1"/>
</dbReference>
<dbReference type="EMBL" id="SPQQ01000001">
    <property type="protein sequence ID" value="TGE39633.1"/>
    <property type="molecule type" value="Genomic_DNA"/>
</dbReference>
<proteinExistence type="predicted"/>
<dbReference type="NCBIfam" id="TIGR01484">
    <property type="entry name" value="HAD-SF-IIB"/>
    <property type="match status" value="2"/>
</dbReference>
<dbReference type="Pfam" id="PF08282">
    <property type="entry name" value="Hydrolase_3"/>
    <property type="match status" value="1"/>
</dbReference>
<protein>
    <submittedName>
        <fullName evidence="1">HAD family phosphatase</fullName>
    </submittedName>
</protein>
<dbReference type="InterPro" id="IPR000150">
    <property type="entry name" value="Cof"/>
</dbReference>
<dbReference type="PROSITE" id="PS01228">
    <property type="entry name" value="COF_1"/>
    <property type="match status" value="1"/>
</dbReference>
<dbReference type="NCBIfam" id="TIGR00099">
    <property type="entry name" value="Cof-subfamily"/>
    <property type="match status" value="1"/>
</dbReference>
<reference evidence="1 2" key="1">
    <citation type="submission" date="2019-03" db="EMBL/GenBank/DDBJ databases">
        <title>Draft Genome Sequence of Desulfosporosinus fructosivorans Strain 63.6F, Isolated from Marine Sediment in the Baltic Sea.</title>
        <authorList>
            <person name="Hausmann B."/>
            <person name="Vandieken V."/>
            <person name="Pjevac P."/>
            <person name="Schreck K."/>
            <person name="Herbold C.W."/>
            <person name="Loy A."/>
        </authorList>
    </citation>
    <scope>NUCLEOTIDE SEQUENCE [LARGE SCALE GENOMIC DNA]</scope>
    <source>
        <strain evidence="1 2">63.6F</strain>
    </source>
</reference>
<dbReference type="Proteomes" id="UP000298460">
    <property type="component" value="Unassembled WGS sequence"/>
</dbReference>
<comment type="caution">
    <text evidence="1">The sequence shown here is derived from an EMBL/GenBank/DDBJ whole genome shotgun (WGS) entry which is preliminary data.</text>
</comment>
<dbReference type="GO" id="GO:0016791">
    <property type="term" value="F:phosphatase activity"/>
    <property type="evidence" value="ECO:0007669"/>
    <property type="project" value="TreeGrafter"/>
</dbReference>
<evidence type="ECO:0000313" key="2">
    <source>
        <dbReference type="Proteomes" id="UP000298460"/>
    </source>
</evidence>
<evidence type="ECO:0000313" key="1">
    <source>
        <dbReference type="EMBL" id="TGE39633.1"/>
    </source>
</evidence>
<dbReference type="InterPro" id="IPR036412">
    <property type="entry name" value="HAD-like_sf"/>
</dbReference>
<dbReference type="Gene3D" id="3.30.1240.10">
    <property type="match status" value="1"/>
</dbReference>
<gene>
    <name evidence="1" type="ORF">E4K67_01080</name>
</gene>
<dbReference type="GO" id="GO:0000287">
    <property type="term" value="F:magnesium ion binding"/>
    <property type="evidence" value="ECO:0007669"/>
    <property type="project" value="TreeGrafter"/>
</dbReference>
<organism evidence="1 2">
    <name type="scientific">Desulfosporosinus fructosivorans</name>
    <dbReference type="NCBI Taxonomy" id="2018669"/>
    <lineage>
        <taxon>Bacteria</taxon>
        <taxon>Bacillati</taxon>
        <taxon>Bacillota</taxon>
        <taxon>Clostridia</taxon>
        <taxon>Eubacteriales</taxon>
        <taxon>Desulfitobacteriaceae</taxon>
        <taxon>Desulfosporosinus</taxon>
    </lineage>
</organism>